<reference evidence="1 2" key="1">
    <citation type="submission" date="2012-01" db="EMBL/GenBank/DDBJ databases">
        <authorList>
            <person name="Harkins D.M."/>
            <person name="Madupu R."/>
            <person name="Durkin A.S."/>
            <person name="Torralba M."/>
            <person name="Methe B."/>
            <person name="Sutton G.G."/>
            <person name="Nelson K.E."/>
        </authorList>
    </citation>
    <scope>NUCLEOTIDE SEQUENCE [LARGE SCALE GENOMIC DNA]</scope>
    <source>
        <strain evidence="1 2">CCUG 39159</strain>
    </source>
</reference>
<dbReference type="PATRIC" id="fig|1095729.3.peg.507"/>
<accession>I0SJ10</accession>
<name>I0SJ10_STRAP</name>
<keyword evidence="2" id="KW-1185">Reference proteome</keyword>
<protein>
    <submittedName>
        <fullName evidence="1">Uncharacterized protein</fullName>
    </submittedName>
</protein>
<comment type="caution">
    <text evidence="1">The sequence shown here is derived from an EMBL/GenBank/DDBJ whole genome shotgun (WGS) entry which is preliminary data.</text>
</comment>
<dbReference type="AlphaFoldDB" id="I0SJ10"/>
<dbReference type="EMBL" id="AICP01000025">
    <property type="protein sequence ID" value="EID23363.1"/>
    <property type="molecule type" value="Genomic_DNA"/>
</dbReference>
<sequence length="80" mass="9121">MSSTFINDLVCQVCQNEISNDAIVSEVGRTLGVLSNYGIQKINLRFLGEKSPKNQVCQLIQNMLTILRLIKFMMIVRQEM</sequence>
<proteinExistence type="predicted"/>
<gene>
    <name evidence="1" type="ORF">HMPREF1043_2081</name>
</gene>
<dbReference type="Proteomes" id="UP000003245">
    <property type="component" value="Unassembled WGS sequence"/>
</dbReference>
<evidence type="ECO:0000313" key="2">
    <source>
        <dbReference type="Proteomes" id="UP000003245"/>
    </source>
</evidence>
<organism evidence="1 2">
    <name type="scientific">Streptococcus anginosus subsp. whileyi CCUG 39159</name>
    <dbReference type="NCBI Taxonomy" id="1095729"/>
    <lineage>
        <taxon>Bacteria</taxon>
        <taxon>Bacillati</taxon>
        <taxon>Bacillota</taxon>
        <taxon>Bacilli</taxon>
        <taxon>Lactobacillales</taxon>
        <taxon>Streptococcaceae</taxon>
        <taxon>Streptococcus</taxon>
        <taxon>Streptococcus anginosus group</taxon>
    </lineage>
</organism>
<evidence type="ECO:0000313" key="1">
    <source>
        <dbReference type="EMBL" id="EID23363.1"/>
    </source>
</evidence>